<feature type="domain" description="BZIP" evidence="2">
    <location>
        <begin position="125"/>
        <end position="176"/>
    </location>
</feature>
<dbReference type="InterPro" id="IPR031106">
    <property type="entry name" value="C/EBP"/>
</dbReference>
<keyword evidence="4" id="KW-1185">Reference proteome</keyword>
<organism evidence="3 4">
    <name type="scientific">Cloeon dipterum</name>
    <dbReference type="NCBI Taxonomy" id="197152"/>
    <lineage>
        <taxon>Eukaryota</taxon>
        <taxon>Metazoa</taxon>
        <taxon>Ecdysozoa</taxon>
        <taxon>Arthropoda</taxon>
        <taxon>Hexapoda</taxon>
        <taxon>Insecta</taxon>
        <taxon>Pterygota</taxon>
        <taxon>Palaeoptera</taxon>
        <taxon>Ephemeroptera</taxon>
        <taxon>Pisciforma</taxon>
        <taxon>Baetidae</taxon>
        <taxon>Cloeon</taxon>
    </lineage>
</organism>
<dbReference type="AlphaFoldDB" id="A0A8S1DLN7"/>
<dbReference type="PANTHER" id="PTHR23334:SF20">
    <property type="entry name" value="BASIC LEUCINE ZIPPER 24"/>
    <property type="match status" value="1"/>
</dbReference>
<name>A0A8S1DLN7_9INSE</name>
<dbReference type="InterPro" id="IPR004827">
    <property type="entry name" value="bZIP"/>
</dbReference>
<dbReference type="GO" id="GO:0006351">
    <property type="term" value="P:DNA-templated transcription"/>
    <property type="evidence" value="ECO:0007669"/>
    <property type="project" value="InterPro"/>
</dbReference>
<dbReference type="Gene3D" id="1.20.5.170">
    <property type="match status" value="1"/>
</dbReference>
<evidence type="ECO:0000256" key="1">
    <source>
        <dbReference type="SAM" id="MobiDB-lite"/>
    </source>
</evidence>
<dbReference type="InterPro" id="IPR046347">
    <property type="entry name" value="bZIP_sf"/>
</dbReference>
<comment type="caution">
    <text evidence="3">The sequence shown here is derived from an EMBL/GenBank/DDBJ whole genome shotgun (WGS) entry which is preliminary data.</text>
</comment>
<dbReference type="SMART" id="SM00338">
    <property type="entry name" value="BRLZ"/>
    <property type="match status" value="1"/>
</dbReference>
<feature type="region of interest" description="Disordered" evidence="1">
    <location>
        <begin position="92"/>
        <end position="149"/>
    </location>
</feature>
<dbReference type="GO" id="GO:0005634">
    <property type="term" value="C:nucleus"/>
    <property type="evidence" value="ECO:0007669"/>
    <property type="project" value="UniProtKB-ARBA"/>
</dbReference>
<protein>
    <recommendedName>
        <fullName evidence="2">BZIP domain-containing protein</fullName>
    </recommendedName>
</protein>
<evidence type="ECO:0000259" key="2">
    <source>
        <dbReference type="PROSITE" id="PS50217"/>
    </source>
</evidence>
<dbReference type="GO" id="GO:0000981">
    <property type="term" value="F:DNA-binding transcription factor activity, RNA polymerase II-specific"/>
    <property type="evidence" value="ECO:0007669"/>
    <property type="project" value="TreeGrafter"/>
</dbReference>
<dbReference type="EMBL" id="CADEPI010000175">
    <property type="protein sequence ID" value="CAB3378964.1"/>
    <property type="molecule type" value="Genomic_DNA"/>
</dbReference>
<gene>
    <name evidence="3" type="ORF">CLODIP_2_CD07766</name>
</gene>
<dbReference type="SUPFAM" id="SSF57959">
    <property type="entry name" value="Leucine zipper domain"/>
    <property type="match status" value="1"/>
</dbReference>
<dbReference type="PROSITE" id="PS50217">
    <property type="entry name" value="BZIP"/>
    <property type="match status" value="1"/>
</dbReference>
<feature type="compositionally biased region" description="Basic and acidic residues" evidence="1">
    <location>
        <begin position="117"/>
        <end position="135"/>
    </location>
</feature>
<dbReference type="Pfam" id="PF07716">
    <property type="entry name" value="bZIP_2"/>
    <property type="match status" value="1"/>
</dbReference>
<dbReference type="PANTHER" id="PTHR23334">
    <property type="entry name" value="CCAAT/ENHANCER BINDING PROTEIN"/>
    <property type="match status" value="1"/>
</dbReference>
<evidence type="ECO:0000313" key="3">
    <source>
        <dbReference type="EMBL" id="CAB3378964.1"/>
    </source>
</evidence>
<accession>A0A8S1DLN7</accession>
<sequence>MQSQDSQNNVNAGGQRQSSSMELNIACLPFYDLAESDSFSPVVTDSFFQQVFHNQMFEPGYAASSETAEVDTDFGPPPNNAQVDCSYTTCAQHTSDASGTDNNEPSMDQPKAKTRRRATEEEKETEKYKTAREKNNTAVKKSRIKKKQEVQNLQEQNELLQSENNDLRIKIGQYREFARSRNIPIENYS</sequence>
<proteinExistence type="predicted"/>
<evidence type="ECO:0000313" key="4">
    <source>
        <dbReference type="Proteomes" id="UP000494165"/>
    </source>
</evidence>
<dbReference type="Proteomes" id="UP000494165">
    <property type="component" value="Unassembled WGS sequence"/>
</dbReference>
<reference evidence="3 4" key="1">
    <citation type="submission" date="2020-04" db="EMBL/GenBank/DDBJ databases">
        <authorList>
            <person name="Alioto T."/>
            <person name="Alioto T."/>
            <person name="Gomez Garrido J."/>
        </authorList>
    </citation>
    <scope>NUCLEOTIDE SEQUENCE [LARGE SCALE GENOMIC DNA]</scope>
</reference>
<feature type="compositionally biased region" description="Polar residues" evidence="1">
    <location>
        <begin position="92"/>
        <end position="106"/>
    </location>
</feature>
<dbReference type="CDD" id="cd14686">
    <property type="entry name" value="bZIP"/>
    <property type="match status" value="1"/>
</dbReference>
<dbReference type="GO" id="GO:0000978">
    <property type="term" value="F:RNA polymerase II cis-regulatory region sequence-specific DNA binding"/>
    <property type="evidence" value="ECO:0007669"/>
    <property type="project" value="TreeGrafter"/>
</dbReference>